<evidence type="ECO:0000256" key="2">
    <source>
        <dbReference type="ARBA" id="ARBA00001936"/>
    </source>
</evidence>
<dbReference type="Gene3D" id="1.10.3210.10">
    <property type="entry name" value="Hypothetical protein af1432"/>
    <property type="match status" value="1"/>
</dbReference>
<dbReference type="AlphaFoldDB" id="A0A133XPX7"/>
<name>A0A133XPX7_9ACTN</name>
<dbReference type="GO" id="GO:0046872">
    <property type="term" value="F:metal ion binding"/>
    <property type="evidence" value="ECO:0007669"/>
    <property type="project" value="UniProtKB-KW"/>
</dbReference>
<comment type="cofactor">
    <cofactor evidence="3">
        <name>Co(2+)</name>
        <dbReference type="ChEBI" id="CHEBI:48828"/>
    </cofactor>
</comment>
<evidence type="ECO:0000313" key="10">
    <source>
        <dbReference type="Proteomes" id="UP000070675"/>
    </source>
</evidence>
<gene>
    <name evidence="9" type="ORF">HMPREF3192_01361</name>
</gene>
<dbReference type="PANTHER" id="PTHR11845">
    <property type="entry name" value="5'-DEOXYNUCLEOTIDASE HDDC2"/>
    <property type="match status" value="1"/>
</dbReference>
<comment type="cofactor">
    <cofactor evidence="2">
        <name>Mn(2+)</name>
        <dbReference type="ChEBI" id="CHEBI:29035"/>
    </cofactor>
</comment>
<dbReference type="Proteomes" id="UP000070675">
    <property type="component" value="Unassembled WGS sequence"/>
</dbReference>
<dbReference type="STRING" id="1393034.HMPREF3192_01361"/>
<dbReference type="CDD" id="cd00077">
    <property type="entry name" value="HDc"/>
    <property type="match status" value="1"/>
</dbReference>
<dbReference type="RefSeq" id="WP_066306409.1">
    <property type="nucleotide sequence ID" value="NZ_KQ959516.1"/>
</dbReference>
<comment type="caution">
    <text evidence="9">The sequence shown here is derived from an EMBL/GenBank/DDBJ whole genome shotgun (WGS) entry which is preliminary data.</text>
</comment>
<keyword evidence="7" id="KW-0378">Hydrolase</keyword>
<dbReference type="InterPro" id="IPR003607">
    <property type="entry name" value="HD/PDEase_dom"/>
</dbReference>
<dbReference type="SUPFAM" id="SSF109604">
    <property type="entry name" value="HD-domain/PDEase-like"/>
    <property type="match status" value="1"/>
</dbReference>
<keyword evidence="6" id="KW-0479">Metal-binding</keyword>
<dbReference type="EC" id="3.1.3.89" evidence="5"/>
<reference evidence="10" key="1">
    <citation type="submission" date="2016-01" db="EMBL/GenBank/DDBJ databases">
        <authorList>
            <person name="Mitreva M."/>
            <person name="Pepin K.H."/>
            <person name="Mihindukulasuriya K.A."/>
            <person name="Fulton R."/>
            <person name="Fronick C."/>
            <person name="O'Laughlin M."/>
            <person name="Miner T."/>
            <person name="Herter B."/>
            <person name="Rosa B.A."/>
            <person name="Cordes M."/>
            <person name="Tomlinson C."/>
            <person name="Wollam A."/>
            <person name="Palsikar V.B."/>
            <person name="Mardis E.R."/>
            <person name="Wilson R.K."/>
        </authorList>
    </citation>
    <scope>NUCLEOTIDE SEQUENCE [LARGE SCALE GENOMIC DNA]</scope>
    <source>
        <strain evidence="10">DNF00019</strain>
    </source>
</reference>
<dbReference type="InterPro" id="IPR039356">
    <property type="entry name" value="YfbR/HDDC2"/>
</dbReference>
<dbReference type="PANTHER" id="PTHR11845:SF13">
    <property type="entry name" value="5'-DEOXYNUCLEOTIDASE HDDC2"/>
    <property type="match status" value="1"/>
</dbReference>
<evidence type="ECO:0000256" key="7">
    <source>
        <dbReference type="ARBA" id="ARBA00022801"/>
    </source>
</evidence>
<evidence type="ECO:0000256" key="6">
    <source>
        <dbReference type="ARBA" id="ARBA00022723"/>
    </source>
</evidence>
<dbReference type="NCBIfam" id="NF003009">
    <property type="entry name" value="PRK03826.1"/>
    <property type="match status" value="1"/>
</dbReference>
<organism evidence="9 10">
    <name type="scientific">Atopobium deltae</name>
    <dbReference type="NCBI Taxonomy" id="1393034"/>
    <lineage>
        <taxon>Bacteria</taxon>
        <taxon>Bacillati</taxon>
        <taxon>Actinomycetota</taxon>
        <taxon>Coriobacteriia</taxon>
        <taxon>Coriobacteriales</taxon>
        <taxon>Atopobiaceae</taxon>
        <taxon>Atopobium</taxon>
    </lineage>
</organism>
<evidence type="ECO:0000313" key="9">
    <source>
        <dbReference type="EMBL" id="KXB32990.1"/>
    </source>
</evidence>
<dbReference type="Pfam" id="PF12917">
    <property type="entry name" value="YfbR-like"/>
    <property type="match status" value="1"/>
</dbReference>
<evidence type="ECO:0000256" key="3">
    <source>
        <dbReference type="ARBA" id="ARBA00001941"/>
    </source>
</evidence>
<evidence type="ECO:0000256" key="1">
    <source>
        <dbReference type="ARBA" id="ARBA00001638"/>
    </source>
</evidence>
<comment type="catalytic activity">
    <reaction evidence="1">
        <text>a 2'-deoxyribonucleoside 5'-phosphate + H2O = a 2'-deoxyribonucleoside + phosphate</text>
        <dbReference type="Rhea" id="RHEA:36167"/>
        <dbReference type="ChEBI" id="CHEBI:15377"/>
        <dbReference type="ChEBI" id="CHEBI:18274"/>
        <dbReference type="ChEBI" id="CHEBI:43474"/>
        <dbReference type="ChEBI" id="CHEBI:65317"/>
        <dbReference type="EC" id="3.1.3.89"/>
    </reaction>
</comment>
<sequence>MFPFLAILSRMKYIERWALMRNSRPENLAEHSLEVALIAHMLATIANTRYHKTLDANRAAMIGLLHDSSEIITGDMPTPVKYANSYIQTAYKDVEHKAEQSLVNTLPTDVRNVYQDLYCANPNDADDVYLRRLVKAADKISALIKCIDEAQSGNQEFITAEKSIRASVDELAQALPEVRDFVEKFLPAYGLTLDQLIHS</sequence>
<dbReference type="GO" id="GO:0005737">
    <property type="term" value="C:cytoplasm"/>
    <property type="evidence" value="ECO:0007669"/>
    <property type="project" value="TreeGrafter"/>
</dbReference>
<protein>
    <recommendedName>
        <fullName evidence="5">5'-deoxynucleotidase</fullName>
        <ecNumber evidence="5">3.1.3.89</ecNumber>
    </recommendedName>
</protein>
<proteinExistence type="predicted"/>
<feature type="domain" description="HD" evidence="8">
    <location>
        <begin position="28"/>
        <end position="143"/>
    </location>
</feature>
<dbReference type="OrthoDB" id="9812744at2"/>
<evidence type="ECO:0000256" key="5">
    <source>
        <dbReference type="ARBA" id="ARBA00012964"/>
    </source>
</evidence>
<keyword evidence="10" id="KW-1185">Reference proteome</keyword>
<dbReference type="PROSITE" id="PS51831">
    <property type="entry name" value="HD"/>
    <property type="match status" value="1"/>
</dbReference>
<dbReference type="GO" id="GO:0002953">
    <property type="term" value="F:5'-deoxynucleotidase activity"/>
    <property type="evidence" value="ECO:0007669"/>
    <property type="project" value="UniProtKB-EC"/>
</dbReference>
<dbReference type="SMART" id="SM00471">
    <property type="entry name" value="HDc"/>
    <property type="match status" value="1"/>
</dbReference>
<evidence type="ECO:0000259" key="8">
    <source>
        <dbReference type="PROSITE" id="PS51831"/>
    </source>
</evidence>
<accession>A0A133XPX7</accession>
<dbReference type="InterPro" id="IPR006674">
    <property type="entry name" value="HD_domain"/>
</dbReference>
<dbReference type="PATRIC" id="fig|1393034.3.peg.1324"/>
<dbReference type="EMBL" id="LSCR01000042">
    <property type="protein sequence ID" value="KXB32990.1"/>
    <property type="molecule type" value="Genomic_DNA"/>
</dbReference>
<evidence type="ECO:0000256" key="4">
    <source>
        <dbReference type="ARBA" id="ARBA00011738"/>
    </source>
</evidence>
<comment type="subunit">
    <text evidence="4">Homodimer.</text>
</comment>